<evidence type="ECO:0000313" key="2">
    <source>
        <dbReference type="Proteomes" id="UP001237011"/>
    </source>
</evidence>
<sequence>MTNLEILNYFKLDKKYEFILEQNKNLKDEILDYIEHLKLDSSDIGNILYLADIRQSIETDLKSFLIFSYITLQEFHTIVNKMGL</sequence>
<organism evidence="1 2">
    <name type="scientific">Mycoplasma seminis</name>
    <dbReference type="NCBI Taxonomy" id="512749"/>
    <lineage>
        <taxon>Bacteria</taxon>
        <taxon>Bacillati</taxon>
        <taxon>Mycoplasmatota</taxon>
        <taxon>Mollicutes</taxon>
        <taxon>Mycoplasmataceae</taxon>
        <taxon>Mycoplasma</taxon>
    </lineage>
</organism>
<keyword evidence="2" id="KW-1185">Reference proteome</keyword>
<protein>
    <submittedName>
        <fullName evidence="1">Uncharacterized protein</fullName>
    </submittedName>
</protein>
<accession>A0ABY9HAM0</accession>
<dbReference type="Proteomes" id="UP001237011">
    <property type="component" value="Chromosome"/>
</dbReference>
<proteinExistence type="predicted"/>
<name>A0ABY9HAM0_9MOLU</name>
<reference evidence="1" key="1">
    <citation type="submission" date="2023-08" db="EMBL/GenBank/DDBJ databases">
        <title>Complete genome sequence of Mycoplasma seminis 2200.</title>
        <authorList>
            <person name="Spergser J."/>
        </authorList>
    </citation>
    <scope>NUCLEOTIDE SEQUENCE [LARGE SCALE GENOMIC DNA]</scope>
    <source>
        <strain evidence="1">2200</strain>
    </source>
</reference>
<dbReference type="RefSeq" id="WP_305937742.1">
    <property type="nucleotide sequence ID" value="NZ_CP132191.1"/>
</dbReference>
<evidence type="ECO:0000313" key="1">
    <source>
        <dbReference type="EMBL" id="WLP85306.1"/>
    </source>
</evidence>
<gene>
    <name evidence="1" type="ORF">Q8852_03210</name>
</gene>
<dbReference type="EMBL" id="CP132191">
    <property type="protein sequence ID" value="WLP85306.1"/>
    <property type="molecule type" value="Genomic_DNA"/>
</dbReference>